<accession>A0A344TDD9</accession>
<dbReference type="InterPro" id="IPR036388">
    <property type="entry name" value="WH-like_DNA-bd_sf"/>
</dbReference>
<dbReference type="RefSeq" id="WP_114065447.1">
    <property type="nucleotide sequence ID" value="NZ_CP030850.1"/>
</dbReference>
<dbReference type="Pfam" id="PF13884">
    <property type="entry name" value="Peptidase_S74"/>
    <property type="match status" value="1"/>
</dbReference>
<dbReference type="KEGG" id="run:DR864_02410"/>
<dbReference type="EMBL" id="CP030850">
    <property type="protein sequence ID" value="AXE16660.1"/>
    <property type="molecule type" value="Genomic_DNA"/>
</dbReference>
<reference evidence="2 3" key="1">
    <citation type="submission" date="2018-07" db="EMBL/GenBank/DDBJ databases">
        <title>Genome sequencing of Runella.</title>
        <authorList>
            <person name="Baek M.-G."/>
            <person name="Yi H."/>
        </authorList>
    </citation>
    <scope>NUCLEOTIDE SEQUENCE [LARGE SCALE GENOMIC DNA]</scope>
    <source>
        <strain evidence="2 3">HYN0085</strain>
    </source>
</reference>
<dbReference type="AlphaFoldDB" id="A0A344TDD9"/>
<organism evidence="2 3">
    <name type="scientific">Runella rosea</name>
    <dbReference type="NCBI Taxonomy" id="2259595"/>
    <lineage>
        <taxon>Bacteria</taxon>
        <taxon>Pseudomonadati</taxon>
        <taxon>Bacteroidota</taxon>
        <taxon>Cytophagia</taxon>
        <taxon>Cytophagales</taxon>
        <taxon>Spirosomataceae</taxon>
        <taxon>Runella</taxon>
    </lineage>
</organism>
<dbReference type="Gene3D" id="1.10.10.10">
    <property type="entry name" value="Winged helix-like DNA-binding domain superfamily/Winged helix DNA-binding domain"/>
    <property type="match status" value="1"/>
</dbReference>
<keyword evidence="3" id="KW-1185">Reference proteome</keyword>
<evidence type="ECO:0000313" key="3">
    <source>
        <dbReference type="Proteomes" id="UP000251993"/>
    </source>
</evidence>
<gene>
    <name evidence="2" type="ORF">DR864_02410</name>
</gene>
<dbReference type="OrthoDB" id="1001730at2"/>
<dbReference type="InterPro" id="IPR030392">
    <property type="entry name" value="S74_ICA"/>
</dbReference>
<proteinExistence type="predicted"/>
<dbReference type="Gene3D" id="2.150.10.10">
    <property type="entry name" value="Serralysin-like metalloprotease, C-terminal"/>
    <property type="match status" value="1"/>
</dbReference>
<dbReference type="InterPro" id="IPR011049">
    <property type="entry name" value="Serralysin-like_metalloprot_C"/>
</dbReference>
<sequence>MRKLFPVFLLFPALTWGQTNMTIQDNTSNITITPDGLRSYRPINTGLYNTAIGEKVLELNTTGQRNTAVGYSSLNKVTGNSDNTAVGYNALKLTDNVENTAVGAEALSKNTGGNGNTALGFRALGEEFEGWQNIGIGTGAGMNIYGGGYNVCIGAGAMGSTSFGGVSPSNYPENNVAVGGFSLANCKTGFNNIAIGYQAGSSETGSNRLYIENSGTTTPLIGGDFANDVVGINMPIGALATNPTWKLKVGGDINATGSVRAAGVVLTSDRRLKKDIAPLQNALAQLSGIQGVTYLWRKNEFPDRHFTDRKQTGFIAQEIEKIFPEMVDTDAQGYKSINYIQLTPILVEAIKELTEQVKTLQNQHKNLEASMEGIFKILKEKGTSLRAVN</sequence>
<evidence type="ECO:0000259" key="1">
    <source>
        <dbReference type="PROSITE" id="PS51688"/>
    </source>
</evidence>
<feature type="domain" description="Peptidase S74" evidence="1">
    <location>
        <begin position="268"/>
        <end position="364"/>
    </location>
</feature>
<evidence type="ECO:0000313" key="2">
    <source>
        <dbReference type="EMBL" id="AXE16660.1"/>
    </source>
</evidence>
<dbReference type="Proteomes" id="UP000251993">
    <property type="component" value="Chromosome"/>
</dbReference>
<protein>
    <recommendedName>
        <fullName evidence="1">Peptidase S74 domain-containing protein</fullName>
    </recommendedName>
</protein>
<name>A0A344TDD9_9BACT</name>
<dbReference type="PROSITE" id="PS51688">
    <property type="entry name" value="ICA"/>
    <property type="match status" value="1"/>
</dbReference>